<keyword evidence="1" id="KW-0732">Signal</keyword>
<protein>
    <recommendedName>
        <fullName evidence="4">Secreted protein</fullName>
    </recommendedName>
</protein>
<name>A0A182MJ12_9DIPT</name>
<accession>A0A182MJ12</accession>
<dbReference type="EMBL" id="AXCM01000720">
    <property type="status" value="NOT_ANNOTATED_CDS"/>
    <property type="molecule type" value="Genomic_DNA"/>
</dbReference>
<evidence type="ECO:0008006" key="4">
    <source>
        <dbReference type="Google" id="ProtNLM"/>
    </source>
</evidence>
<feature type="signal peptide" evidence="1">
    <location>
        <begin position="1"/>
        <end position="20"/>
    </location>
</feature>
<feature type="chain" id="PRO_5008128395" description="Secreted protein" evidence="1">
    <location>
        <begin position="21"/>
        <end position="291"/>
    </location>
</feature>
<keyword evidence="3" id="KW-1185">Reference proteome</keyword>
<dbReference type="EnsemblMetazoa" id="ACUA019442-RA">
    <property type="protein sequence ID" value="ACUA019442-PA"/>
    <property type="gene ID" value="ACUA019442"/>
</dbReference>
<evidence type="ECO:0000313" key="3">
    <source>
        <dbReference type="Proteomes" id="UP000075883"/>
    </source>
</evidence>
<dbReference type="Proteomes" id="UP000075883">
    <property type="component" value="Unassembled WGS sequence"/>
</dbReference>
<reference evidence="3" key="1">
    <citation type="submission" date="2013-09" db="EMBL/GenBank/DDBJ databases">
        <title>The Genome Sequence of Anopheles culicifacies species A.</title>
        <authorList>
            <consortium name="The Broad Institute Genomics Platform"/>
            <person name="Neafsey D.E."/>
            <person name="Besansky N."/>
            <person name="Howell P."/>
            <person name="Walton C."/>
            <person name="Young S.K."/>
            <person name="Zeng Q."/>
            <person name="Gargeya S."/>
            <person name="Fitzgerald M."/>
            <person name="Haas B."/>
            <person name="Abouelleil A."/>
            <person name="Allen A.W."/>
            <person name="Alvarado L."/>
            <person name="Arachchi H.M."/>
            <person name="Berlin A.M."/>
            <person name="Chapman S.B."/>
            <person name="Gainer-Dewar J."/>
            <person name="Goldberg J."/>
            <person name="Griggs A."/>
            <person name="Gujja S."/>
            <person name="Hansen M."/>
            <person name="Howarth C."/>
            <person name="Imamovic A."/>
            <person name="Ireland A."/>
            <person name="Larimer J."/>
            <person name="McCowan C."/>
            <person name="Murphy C."/>
            <person name="Pearson M."/>
            <person name="Poon T.W."/>
            <person name="Priest M."/>
            <person name="Roberts A."/>
            <person name="Saif S."/>
            <person name="Shea T."/>
            <person name="Sisk P."/>
            <person name="Sykes S."/>
            <person name="Wortman J."/>
            <person name="Nusbaum C."/>
            <person name="Birren B."/>
        </authorList>
    </citation>
    <scope>NUCLEOTIDE SEQUENCE [LARGE SCALE GENOMIC DNA]</scope>
    <source>
        <strain evidence="3">A-37</strain>
    </source>
</reference>
<evidence type="ECO:0000313" key="2">
    <source>
        <dbReference type="EnsemblMetazoa" id="ACUA019442-PA"/>
    </source>
</evidence>
<reference evidence="2" key="2">
    <citation type="submission" date="2020-05" db="UniProtKB">
        <authorList>
            <consortium name="EnsemblMetazoa"/>
        </authorList>
    </citation>
    <scope>IDENTIFICATION</scope>
    <source>
        <strain evidence="2">A-37</strain>
    </source>
</reference>
<evidence type="ECO:0000256" key="1">
    <source>
        <dbReference type="SAM" id="SignalP"/>
    </source>
</evidence>
<sequence length="291" mass="31690">MVMLMGMMVRMMMVMMMVLAVHFVRIVIVRTADGMAAAYRTAARVAPLPCRPVRCDGCRGRENNLRSGRFTAAAAVVAAACVTIPPCRTATGCCRCGRGTAGLRRRRRGCVVCVRMRFIFFSFSVSIRYVAAVSFSRGLLVVEVSVSSELSDTLRPLADNGCCWSSSLPSRSSPSPSTWPPPITPSSVASVSFTSVRQLLFVLEFTVPPLSIDFCECAVNAFFSCCCLPGVTTVPGTLSSWLLLLLLDAIVNERWGFERPCIRGRSGDSSAYGMFSPSVRGRGERPIWLHC</sequence>
<dbReference type="VEuPathDB" id="VectorBase:ACUA019442"/>
<proteinExistence type="predicted"/>
<organism evidence="2 3">
    <name type="scientific">Anopheles culicifacies</name>
    <dbReference type="NCBI Taxonomy" id="139723"/>
    <lineage>
        <taxon>Eukaryota</taxon>
        <taxon>Metazoa</taxon>
        <taxon>Ecdysozoa</taxon>
        <taxon>Arthropoda</taxon>
        <taxon>Hexapoda</taxon>
        <taxon>Insecta</taxon>
        <taxon>Pterygota</taxon>
        <taxon>Neoptera</taxon>
        <taxon>Endopterygota</taxon>
        <taxon>Diptera</taxon>
        <taxon>Nematocera</taxon>
        <taxon>Culicoidea</taxon>
        <taxon>Culicidae</taxon>
        <taxon>Anophelinae</taxon>
        <taxon>Anopheles</taxon>
        <taxon>culicifacies species complex</taxon>
    </lineage>
</organism>
<dbReference type="AlphaFoldDB" id="A0A182MJ12"/>